<dbReference type="SMART" id="SM00062">
    <property type="entry name" value="PBPb"/>
    <property type="match status" value="1"/>
</dbReference>
<gene>
    <name evidence="3" type="ORF">C7B82_00305</name>
</gene>
<feature type="domain" description="Solute-binding protein family 3/N-terminal" evidence="2">
    <location>
        <begin position="13"/>
        <end position="233"/>
    </location>
</feature>
<dbReference type="Gene3D" id="3.40.190.10">
    <property type="entry name" value="Periplasmic binding protein-like II"/>
    <property type="match status" value="2"/>
</dbReference>
<proteinExistence type="predicted"/>
<evidence type="ECO:0000313" key="3">
    <source>
        <dbReference type="EMBL" id="PSB35698.1"/>
    </source>
</evidence>
<comment type="caution">
    <text evidence="3">The sequence shown here is derived from an EMBL/GenBank/DDBJ whole genome shotgun (WGS) entry which is preliminary data.</text>
</comment>
<reference evidence="4" key="1">
    <citation type="submission" date="2018-02" db="EMBL/GenBank/DDBJ databases">
        <authorList>
            <person name="Moore K."/>
            <person name="Momper L."/>
        </authorList>
    </citation>
    <scope>NUCLEOTIDE SEQUENCE [LARGE SCALE GENOMIC DNA]</scope>
    <source>
        <strain evidence="4">ULC18</strain>
    </source>
</reference>
<accession>A0A2T1ESR6</accession>
<dbReference type="Proteomes" id="UP000239576">
    <property type="component" value="Unassembled WGS sequence"/>
</dbReference>
<keyword evidence="1" id="KW-0732">Signal</keyword>
<evidence type="ECO:0000313" key="4">
    <source>
        <dbReference type="Proteomes" id="UP000239576"/>
    </source>
</evidence>
<name>A0A2T1ESR6_9CYAN</name>
<keyword evidence="4" id="KW-1185">Reference proteome</keyword>
<dbReference type="Pfam" id="PF00497">
    <property type="entry name" value="SBP_bac_3"/>
    <property type="match status" value="1"/>
</dbReference>
<dbReference type="CDD" id="cd13530">
    <property type="entry name" value="PBP2_peptides_like"/>
    <property type="match status" value="1"/>
</dbReference>
<dbReference type="PANTHER" id="PTHR35936:SF19">
    <property type="entry name" value="AMINO-ACID-BINDING PROTEIN YXEM-RELATED"/>
    <property type="match status" value="1"/>
</dbReference>
<dbReference type="OrthoDB" id="8454826at2"/>
<organism evidence="3 4">
    <name type="scientific">Stenomitos frigidus ULC18</name>
    <dbReference type="NCBI Taxonomy" id="2107698"/>
    <lineage>
        <taxon>Bacteria</taxon>
        <taxon>Bacillati</taxon>
        <taxon>Cyanobacteriota</taxon>
        <taxon>Cyanophyceae</taxon>
        <taxon>Leptolyngbyales</taxon>
        <taxon>Leptolyngbyaceae</taxon>
        <taxon>Stenomitos</taxon>
    </lineage>
</organism>
<dbReference type="EMBL" id="PVWK01000004">
    <property type="protein sequence ID" value="PSB35698.1"/>
    <property type="molecule type" value="Genomic_DNA"/>
</dbReference>
<evidence type="ECO:0000256" key="1">
    <source>
        <dbReference type="ARBA" id="ARBA00022729"/>
    </source>
</evidence>
<reference evidence="3 4" key="2">
    <citation type="submission" date="2018-03" db="EMBL/GenBank/DDBJ databases">
        <title>The ancient ancestry and fast evolution of plastids.</title>
        <authorList>
            <person name="Moore K.R."/>
            <person name="Magnabosco C."/>
            <person name="Momper L."/>
            <person name="Gold D.A."/>
            <person name="Bosak T."/>
            <person name="Fournier G.P."/>
        </authorList>
    </citation>
    <scope>NUCLEOTIDE SEQUENCE [LARGE SCALE GENOMIC DNA]</scope>
    <source>
        <strain evidence="3 4">ULC18</strain>
    </source>
</reference>
<dbReference type="InterPro" id="IPR001638">
    <property type="entry name" value="Solute-binding_3/MltF_N"/>
</dbReference>
<dbReference type="PANTHER" id="PTHR35936">
    <property type="entry name" value="MEMBRANE-BOUND LYTIC MUREIN TRANSGLYCOSYLASE F"/>
    <property type="match status" value="1"/>
</dbReference>
<evidence type="ECO:0000259" key="2">
    <source>
        <dbReference type="SMART" id="SM00062"/>
    </source>
</evidence>
<sequence length="240" mass="26658">MESNVLSTIQPGYLHIIASDFDARPMSVVKDVRTGYEPELARAVCQRLNLEPIWHNVPMADFYTSLQTGQYDVIWFNQAITPERQQWVDFTQPYGLFDEAVLVRADRPIHSPEDLAGLRVGGLADSTNIVLAATFPGVETVPYPGSDKVLPEMLEALRSGQIDALIDDEFVLVVAAEDDPDLRLAFSVLTQVPFSIGVPKAHPDCLNALNQTLDDLIADGTVAKLWSEWIPWKPFPLKVS</sequence>
<dbReference type="AlphaFoldDB" id="A0A2T1ESR6"/>
<protein>
    <submittedName>
        <fullName evidence="3">Amino acid ABC transporter substrate-binding protein</fullName>
    </submittedName>
</protein>
<dbReference type="SUPFAM" id="SSF53850">
    <property type="entry name" value="Periplasmic binding protein-like II"/>
    <property type="match status" value="1"/>
</dbReference>